<feature type="transmembrane region" description="Helical" evidence="2">
    <location>
        <begin position="37"/>
        <end position="55"/>
    </location>
</feature>
<evidence type="ECO:0000256" key="1">
    <source>
        <dbReference type="SAM" id="MobiDB-lite"/>
    </source>
</evidence>
<accession>A0A7W3TDL0</accession>
<evidence type="ECO:0000313" key="3">
    <source>
        <dbReference type="EMBL" id="MBB0244881.1"/>
    </source>
</evidence>
<dbReference type="RefSeq" id="WP_182606437.1">
    <property type="nucleotide sequence ID" value="NZ_VKHT01000335.1"/>
</dbReference>
<keyword evidence="2" id="KW-0812">Transmembrane</keyword>
<gene>
    <name evidence="3" type="ORF">FNQ90_12375</name>
</gene>
<dbReference type="AlphaFoldDB" id="A0A7W3TDL0"/>
<keyword evidence="2" id="KW-1133">Transmembrane helix</keyword>
<reference evidence="4" key="1">
    <citation type="submission" date="2019-10" db="EMBL/GenBank/DDBJ databases">
        <title>Streptomyces sp. nov., a novel actinobacterium isolated from alkaline environment.</title>
        <authorList>
            <person name="Golinska P."/>
        </authorList>
    </citation>
    <scope>NUCLEOTIDE SEQUENCE [LARGE SCALE GENOMIC DNA]</scope>
    <source>
        <strain evidence="4">DSM 42118</strain>
    </source>
</reference>
<evidence type="ECO:0000256" key="2">
    <source>
        <dbReference type="SAM" id="Phobius"/>
    </source>
</evidence>
<feature type="region of interest" description="Disordered" evidence="1">
    <location>
        <begin position="1"/>
        <end position="28"/>
    </location>
</feature>
<protein>
    <submittedName>
        <fullName evidence="3">Uncharacterized protein</fullName>
    </submittedName>
</protein>
<proteinExistence type="predicted"/>
<dbReference type="EMBL" id="VKHT01000335">
    <property type="protein sequence ID" value="MBB0244881.1"/>
    <property type="molecule type" value="Genomic_DNA"/>
</dbReference>
<keyword evidence="4" id="KW-1185">Reference proteome</keyword>
<dbReference type="Proteomes" id="UP000538929">
    <property type="component" value="Unassembled WGS sequence"/>
</dbReference>
<comment type="caution">
    <text evidence="3">The sequence shown here is derived from an EMBL/GenBank/DDBJ whole genome shotgun (WGS) entry which is preliminary data.</text>
</comment>
<name>A0A7W3TDL0_9ACTN</name>
<keyword evidence="2" id="KW-0472">Membrane</keyword>
<organism evidence="3 4">
    <name type="scientific">Streptomyces alkaliphilus</name>
    <dbReference type="NCBI Taxonomy" id="1472722"/>
    <lineage>
        <taxon>Bacteria</taxon>
        <taxon>Bacillati</taxon>
        <taxon>Actinomycetota</taxon>
        <taxon>Actinomycetes</taxon>
        <taxon>Kitasatosporales</taxon>
        <taxon>Streptomycetaceae</taxon>
        <taxon>Streptomyces</taxon>
    </lineage>
</organism>
<sequence length="307" mass="30630">MTTGVTGAPTVETTEDSRAPVVGESNEMESAERGSVMIVRVGSVVMTGVMIVRVVSGVMRVSGVRSPVIVTVTGVGDLPTVRTVPTGVTSVVMIVRVGSVAMTGVMIVRVGSGAMTGVMIVPVVSGVMRVSGVRSPVIVTVTGVGDLPTVRTVPTGVTSAVMIVRVGSGAMTGVMIVRVGSGAMTGVMIVRVGSGVMRVSGVRSPVIVTVTGVGDLPTVRTVPTGVTSAVMTVTDVVPRGAGATTATAVSEGTAVVEPAIAPVGPAVTAGAEKTIVGKRGGTGSLCVVFPSPMTSRARRSTVTYVRS</sequence>
<evidence type="ECO:0000313" key="4">
    <source>
        <dbReference type="Proteomes" id="UP000538929"/>
    </source>
</evidence>